<dbReference type="Proteomes" id="UP000238479">
    <property type="component" value="Chromosome 7"/>
</dbReference>
<accession>A0A2P6P4G9</accession>
<gene>
    <name evidence="1" type="ORF">RchiOBHm_Chr7g0188561</name>
</gene>
<keyword evidence="2" id="KW-1185">Reference proteome</keyword>
<protein>
    <submittedName>
        <fullName evidence="1">Uncharacterized protein</fullName>
    </submittedName>
</protein>
<dbReference type="EMBL" id="PDCK01000045">
    <property type="protein sequence ID" value="PRQ16837.1"/>
    <property type="molecule type" value="Genomic_DNA"/>
</dbReference>
<reference evidence="1 2" key="1">
    <citation type="journal article" date="2018" name="Nat. Genet.">
        <title>The Rosa genome provides new insights in the design of modern roses.</title>
        <authorList>
            <person name="Bendahmane M."/>
        </authorList>
    </citation>
    <scope>NUCLEOTIDE SEQUENCE [LARGE SCALE GENOMIC DNA]</scope>
    <source>
        <strain evidence="2">cv. Old Blush</strain>
    </source>
</reference>
<comment type="caution">
    <text evidence="1">The sequence shown here is derived from an EMBL/GenBank/DDBJ whole genome shotgun (WGS) entry which is preliminary data.</text>
</comment>
<proteinExistence type="predicted"/>
<organism evidence="1 2">
    <name type="scientific">Rosa chinensis</name>
    <name type="common">China rose</name>
    <dbReference type="NCBI Taxonomy" id="74649"/>
    <lineage>
        <taxon>Eukaryota</taxon>
        <taxon>Viridiplantae</taxon>
        <taxon>Streptophyta</taxon>
        <taxon>Embryophyta</taxon>
        <taxon>Tracheophyta</taxon>
        <taxon>Spermatophyta</taxon>
        <taxon>Magnoliopsida</taxon>
        <taxon>eudicotyledons</taxon>
        <taxon>Gunneridae</taxon>
        <taxon>Pentapetalae</taxon>
        <taxon>rosids</taxon>
        <taxon>fabids</taxon>
        <taxon>Rosales</taxon>
        <taxon>Rosaceae</taxon>
        <taxon>Rosoideae</taxon>
        <taxon>Rosoideae incertae sedis</taxon>
        <taxon>Rosa</taxon>
    </lineage>
</organism>
<dbReference type="Gramene" id="PRQ16837">
    <property type="protein sequence ID" value="PRQ16837"/>
    <property type="gene ID" value="RchiOBHm_Chr7g0188561"/>
</dbReference>
<sequence length="85" mass="10398">MHIISVHNRLVRFMTWEGPHFKSRRNQSFYWLDQYTHMCTFMIYHITLEENCYITSLIHNITISQNPIEPKDHRGLSQNRVIMYN</sequence>
<name>A0A2P6P4G9_ROSCH</name>
<dbReference type="AlphaFoldDB" id="A0A2P6P4G9"/>
<evidence type="ECO:0000313" key="2">
    <source>
        <dbReference type="Proteomes" id="UP000238479"/>
    </source>
</evidence>
<evidence type="ECO:0000313" key="1">
    <source>
        <dbReference type="EMBL" id="PRQ16837.1"/>
    </source>
</evidence>